<sequence>MEAEIRRWVEQFAREWIQALEKPKRPKVLFIFCDSSAHEPFSDTFIELQNQGIAYDMLFLDGETSAWLGFHRLECAGSGKVIAADEYAPAPIELSKEYAGVVIPEIDLDNAARIAAGMKGTVKAEIVFSALTLNKFVIVGSDVPGIKRSDRRSLRVLELPVPYAKLFRRYMGQLRELGIAFCEQKQLAKAVTERLSAEKPASVDSMPEKDGKRTADIPTDIMVFPEKLITAQQVRSFAEQNIREIRMRKETVISPLALDLLKEQKISVQYSEDR</sequence>
<dbReference type="Proteomes" id="UP001310386">
    <property type="component" value="Unassembled WGS sequence"/>
</dbReference>
<proteinExistence type="predicted"/>
<keyword evidence="2" id="KW-1185">Reference proteome</keyword>
<gene>
    <name evidence="1" type="ORF">VF724_08020</name>
</gene>
<dbReference type="EMBL" id="JAYJLD010000009">
    <property type="protein sequence ID" value="MEB3101607.1"/>
    <property type="molecule type" value="Genomic_DNA"/>
</dbReference>
<evidence type="ECO:0000313" key="1">
    <source>
        <dbReference type="EMBL" id="MEB3101607.1"/>
    </source>
</evidence>
<comment type="caution">
    <text evidence="1">The sequence shown here is derived from an EMBL/GenBank/DDBJ whole genome shotgun (WGS) entry which is preliminary data.</text>
</comment>
<reference evidence="1" key="1">
    <citation type="submission" date="2023-12" db="EMBL/GenBank/DDBJ databases">
        <title>Fervidustalea candida gen. nov., sp. nov., a novel member of the family Paenibacillaceae isolated from a geothermal area.</title>
        <authorList>
            <person name="Li W.-J."/>
            <person name="Jiao J.-Y."/>
            <person name="Chen Y."/>
        </authorList>
    </citation>
    <scope>NUCLEOTIDE SEQUENCE</scope>
    <source>
        <strain evidence="1">SYSU GA230002</strain>
    </source>
</reference>
<name>A0ABU5ZGI2_9BACL</name>
<evidence type="ECO:0000313" key="2">
    <source>
        <dbReference type="Proteomes" id="UP001310386"/>
    </source>
</evidence>
<accession>A0ABU5ZGI2</accession>
<dbReference type="RefSeq" id="WP_371753849.1">
    <property type="nucleotide sequence ID" value="NZ_JAYJLD010000009.1"/>
</dbReference>
<organism evidence="1 2">
    <name type="scientific">Ferviditalea candida</name>
    <dbReference type="NCBI Taxonomy" id="3108399"/>
    <lineage>
        <taxon>Bacteria</taxon>
        <taxon>Bacillati</taxon>
        <taxon>Bacillota</taxon>
        <taxon>Bacilli</taxon>
        <taxon>Bacillales</taxon>
        <taxon>Paenibacillaceae</taxon>
        <taxon>Ferviditalea</taxon>
    </lineage>
</organism>
<protein>
    <submittedName>
        <fullName evidence="1">Uncharacterized protein</fullName>
    </submittedName>
</protein>